<dbReference type="Proteomes" id="UP000182278">
    <property type="component" value="Unassembled WGS sequence"/>
</dbReference>
<dbReference type="PANTHER" id="PTHR10443:SF12">
    <property type="entry name" value="DIPEPTIDASE"/>
    <property type="match status" value="1"/>
</dbReference>
<dbReference type="GO" id="GO:0070573">
    <property type="term" value="F:metallodipeptidase activity"/>
    <property type="evidence" value="ECO:0007669"/>
    <property type="project" value="InterPro"/>
</dbReference>
<name>A0A1J4SEQ2_9BACT</name>
<organism evidence="1 2">
    <name type="scientific">Candidatus Desantisbacteria bacterium CG1_02_38_46</name>
    <dbReference type="NCBI Taxonomy" id="1817893"/>
    <lineage>
        <taxon>Bacteria</taxon>
        <taxon>Candidatus Desantisiibacteriota</taxon>
    </lineage>
</organism>
<dbReference type="InterPro" id="IPR032466">
    <property type="entry name" value="Metal_Hydrolase"/>
</dbReference>
<dbReference type="GO" id="GO:0006508">
    <property type="term" value="P:proteolysis"/>
    <property type="evidence" value="ECO:0007669"/>
    <property type="project" value="InterPro"/>
</dbReference>
<gene>
    <name evidence="1" type="ORF">AUJ66_02150</name>
</gene>
<reference evidence="1 2" key="1">
    <citation type="journal article" date="2016" name="Environ. Microbiol.">
        <title>Genomic resolution of a cold subsurface aquifer community provides metabolic insights for novel microbes adapted to high CO concentrations.</title>
        <authorList>
            <person name="Probst A.J."/>
            <person name="Castelle C.J."/>
            <person name="Singh A."/>
            <person name="Brown C.T."/>
            <person name="Anantharaman K."/>
            <person name="Sharon I."/>
            <person name="Hug L.A."/>
            <person name="Burstein D."/>
            <person name="Emerson J.B."/>
            <person name="Thomas B.C."/>
            <person name="Banfield J.F."/>
        </authorList>
    </citation>
    <scope>NUCLEOTIDE SEQUENCE [LARGE SCALE GENOMIC DNA]</scope>
    <source>
        <strain evidence="1">CG1_02_38_46</strain>
    </source>
</reference>
<evidence type="ECO:0000313" key="1">
    <source>
        <dbReference type="EMBL" id="OIN97855.1"/>
    </source>
</evidence>
<accession>A0A1J4SEQ2</accession>
<dbReference type="STRING" id="1817893.AUJ66_02150"/>
<dbReference type="SUPFAM" id="SSF51556">
    <property type="entry name" value="Metallo-dependent hydrolases"/>
    <property type="match status" value="1"/>
</dbReference>
<comment type="caution">
    <text evidence="1">The sequence shown here is derived from an EMBL/GenBank/DDBJ whole genome shotgun (WGS) entry which is preliminary data.</text>
</comment>
<dbReference type="PROSITE" id="PS51365">
    <property type="entry name" value="RENAL_DIPEPTIDASE_2"/>
    <property type="match status" value="1"/>
</dbReference>
<dbReference type="AlphaFoldDB" id="A0A1J4SEQ2"/>
<protein>
    <submittedName>
        <fullName evidence="1">Dipeptidase</fullName>
    </submittedName>
</protein>
<dbReference type="Pfam" id="PF01244">
    <property type="entry name" value="Peptidase_M19"/>
    <property type="match status" value="1"/>
</dbReference>
<dbReference type="PANTHER" id="PTHR10443">
    <property type="entry name" value="MICROSOMAL DIPEPTIDASE"/>
    <property type="match status" value="1"/>
</dbReference>
<dbReference type="EMBL" id="MNUO01000033">
    <property type="protein sequence ID" value="OIN97855.1"/>
    <property type="molecule type" value="Genomic_DNA"/>
</dbReference>
<proteinExistence type="predicted"/>
<dbReference type="Gene3D" id="3.20.20.140">
    <property type="entry name" value="Metal-dependent hydrolases"/>
    <property type="match status" value="1"/>
</dbReference>
<evidence type="ECO:0000313" key="2">
    <source>
        <dbReference type="Proteomes" id="UP000182278"/>
    </source>
</evidence>
<dbReference type="InterPro" id="IPR008257">
    <property type="entry name" value="Pept_M19"/>
</dbReference>
<sequence length="401" mass="45274">MNKIKEEVEQYRNIALNILKPTKLELEQGFELHRNSIVIDAYGFAPRANINIREIQKMIKAGGSYSEIKDLKEKIIMTGVVKNREEKEKFRYIFDTSGVTCIFQNAGEEHSSPLRMLKRLAHYTYVCDKMGDFLKNALTPEDILEAKKSSKHCLYFSCNGVPLLQQWQSTEEELSFIEIFYELGCRMMHLTYNRRNMIGDGCGELSDAGLSDFGKMVVKQMNRVGVIVDVAHSGWQTSIDAAKISSKPIVASHSGCFSITKHYRNKTDKVIKSITDTGGYIGICCIPKFLGGEGNINSFLDHIDYVVKKFGADYVAIGTDVAPPGEDGEKKSLRLPPSRIPWESLWPPAETDFLKNVEKSLMWTNWPLFTVGLCKRGYSDKDIKKIIGGNVMRVAKTVLNK</sequence>